<dbReference type="AlphaFoldDB" id="A0A0A9E1J9"/>
<sequence>MEKLCFEVSRRPQILGLSEEQLRRKIEFFVTKVDLEPENILKRPILLTYSLEKRLVPRHCVAKVLEAKGLMKKGAGFCTVVAHGEDDFLAR</sequence>
<keyword evidence="2" id="KW-0806">Transcription termination</keyword>
<proteinExistence type="inferred from homology"/>
<evidence type="ECO:0000313" key="4">
    <source>
        <dbReference type="EMBL" id="JAD94629.1"/>
    </source>
</evidence>
<dbReference type="Pfam" id="PF02536">
    <property type="entry name" value="mTERF"/>
    <property type="match status" value="1"/>
</dbReference>
<dbReference type="GO" id="GO:0006353">
    <property type="term" value="P:DNA-templated transcription termination"/>
    <property type="evidence" value="ECO:0007669"/>
    <property type="project" value="UniProtKB-KW"/>
</dbReference>
<dbReference type="InterPro" id="IPR038538">
    <property type="entry name" value="MTERF_sf"/>
</dbReference>
<dbReference type="EMBL" id="GBRH01203266">
    <property type="protein sequence ID" value="JAD94629.1"/>
    <property type="molecule type" value="Transcribed_RNA"/>
</dbReference>
<dbReference type="Gene3D" id="1.25.70.10">
    <property type="entry name" value="Transcription termination factor 3, mitochondrial"/>
    <property type="match status" value="1"/>
</dbReference>
<reference evidence="4" key="2">
    <citation type="journal article" date="2015" name="Data Brief">
        <title>Shoot transcriptome of the giant reed, Arundo donax.</title>
        <authorList>
            <person name="Barrero R.A."/>
            <person name="Guerrero F.D."/>
            <person name="Moolhuijzen P."/>
            <person name="Goolsby J.A."/>
            <person name="Tidwell J."/>
            <person name="Bellgard S.E."/>
            <person name="Bellgard M.I."/>
        </authorList>
    </citation>
    <scope>NUCLEOTIDE SEQUENCE</scope>
    <source>
        <tissue evidence="4">Shoot tissue taken approximately 20 cm above the soil surface</tissue>
    </source>
</reference>
<organism evidence="4">
    <name type="scientific">Arundo donax</name>
    <name type="common">Giant reed</name>
    <name type="synonym">Donax arundinaceus</name>
    <dbReference type="NCBI Taxonomy" id="35708"/>
    <lineage>
        <taxon>Eukaryota</taxon>
        <taxon>Viridiplantae</taxon>
        <taxon>Streptophyta</taxon>
        <taxon>Embryophyta</taxon>
        <taxon>Tracheophyta</taxon>
        <taxon>Spermatophyta</taxon>
        <taxon>Magnoliopsida</taxon>
        <taxon>Liliopsida</taxon>
        <taxon>Poales</taxon>
        <taxon>Poaceae</taxon>
        <taxon>PACMAD clade</taxon>
        <taxon>Arundinoideae</taxon>
        <taxon>Arundineae</taxon>
        <taxon>Arundo</taxon>
    </lineage>
</organism>
<comment type="similarity">
    <text evidence="1">Belongs to the mTERF family.</text>
</comment>
<evidence type="ECO:0000256" key="1">
    <source>
        <dbReference type="ARBA" id="ARBA00007692"/>
    </source>
</evidence>
<accession>A0A0A9E1J9</accession>
<dbReference type="GO" id="GO:0003676">
    <property type="term" value="F:nucleic acid binding"/>
    <property type="evidence" value="ECO:0007669"/>
    <property type="project" value="InterPro"/>
</dbReference>
<evidence type="ECO:0000256" key="2">
    <source>
        <dbReference type="ARBA" id="ARBA00022472"/>
    </source>
</evidence>
<protein>
    <submittedName>
        <fullName evidence="4">Uncharacterized protein</fullName>
    </submittedName>
</protein>
<dbReference type="InterPro" id="IPR003690">
    <property type="entry name" value="MTERF"/>
</dbReference>
<dbReference type="PANTHER" id="PTHR13068:SF102">
    <property type="entry name" value="OS11G0246100 PROTEIN"/>
    <property type="match status" value="1"/>
</dbReference>
<keyword evidence="2" id="KW-0805">Transcription regulation</keyword>
<name>A0A0A9E1J9_ARUDO</name>
<keyword evidence="3" id="KW-0809">Transit peptide</keyword>
<dbReference type="SMART" id="SM00733">
    <property type="entry name" value="Mterf"/>
    <property type="match status" value="2"/>
</dbReference>
<reference evidence="4" key="1">
    <citation type="submission" date="2014-09" db="EMBL/GenBank/DDBJ databases">
        <authorList>
            <person name="Magalhaes I.L.F."/>
            <person name="Oliveira U."/>
            <person name="Santos F.R."/>
            <person name="Vidigal T.H.D.A."/>
            <person name="Brescovit A.D."/>
            <person name="Santos A.J."/>
        </authorList>
    </citation>
    <scope>NUCLEOTIDE SEQUENCE</scope>
    <source>
        <tissue evidence="4">Shoot tissue taken approximately 20 cm above the soil surface</tissue>
    </source>
</reference>
<evidence type="ECO:0000256" key="3">
    <source>
        <dbReference type="ARBA" id="ARBA00022946"/>
    </source>
</evidence>
<dbReference type="PANTHER" id="PTHR13068">
    <property type="entry name" value="CGI-12 PROTEIN-RELATED"/>
    <property type="match status" value="1"/>
</dbReference>
<keyword evidence="2" id="KW-0804">Transcription</keyword>